<comment type="subcellular location">
    <subcellularLocation>
        <location evidence="1">Membrane</location>
        <topology evidence="1">Multi-pass membrane protein</topology>
    </subcellularLocation>
</comment>
<evidence type="ECO:0000256" key="3">
    <source>
        <dbReference type="ARBA" id="ARBA00022989"/>
    </source>
</evidence>
<dbReference type="SUPFAM" id="SSF81321">
    <property type="entry name" value="Family A G protein-coupled receptor-like"/>
    <property type="match status" value="1"/>
</dbReference>
<evidence type="ECO:0000256" key="5">
    <source>
        <dbReference type="ARBA" id="ARBA00023136"/>
    </source>
</evidence>
<keyword evidence="4" id="KW-0297">G-protein coupled receptor</keyword>
<dbReference type="PANTHER" id="PTHR45695:SF15">
    <property type="entry name" value="OPSIN RH2"/>
    <property type="match status" value="1"/>
</dbReference>
<dbReference type="Proteomes" id="UP001381693">
    <property type="component" value="Unassembled WGS sequence"/>
</dbReference>
<keyword evidence="7" id="KW-0807">Transducer</keyword>
<dbReference type="InterPro" id="IPR000276">
    <property type="entry name" value="GPCR_Rhodpsn"/>
</dbReference>
<dbReference type="Gene3D" id="1.20.1070.10">
    <property type="entry name" value="Rhodopsin 7-helix transmembrane proteins"/>
    <property type="match status" value="1"/>
</dbReference>
<dbReference type="GO" id="GO:0005886">
    <property type="term" value="C:plasma membrane"/>
    <property type="evidence" value="ECO:0007669"/>
    <property type="project" value="TreeGrafter"/>
</dbReference>
<comment type="caution">
    <text evidence="10">The sequence shown here is derived from an EMBL/GenBank/DDBJ whole genome shotgun (WGS) entry which is preliminary data.</text>
</comment>
<keyword evidence="6" id="KW-0675">Receptor</keyword>
<feature type="transmembrane region" description="Helical" evidence="9">
    <location>
        <begin position="36"/>
        <end position="60"/>
    </location>
</feature>
<accession>A0AAN8ZX51</accession>
<dbReference type="AlphaFoldDB" id="A0AAN8ZX51"/>
<feature type="compositionally biased region" description="Basic residues" evidence="8">
    <location>
        <begin position="324"/>
        <end position="351"/>
    </location>
</feature>
<gene>
    <name evidence="10" type="ORF">SK128_016633</name>
</gene>
<proteinExistence type="predicted"/>
<feature type="transmembrane region" description="Helical" evidence="9">
    <location>
        <begin position="72"/>
        <end position="93"/>
    </location>
</feature>
<dbReference type="Pfam" id="PF00001">
    <property type="entry name" value="7tm_1"/>
    <property type="match status" value="1"/>
</dbReference>
<dbReference type="PANTHER" id="PTHR45695">
    <property type="entry name" value="LEUCOKININ RECEPTOR-RELATED"/>
    <property type="match status" value="1"/>
</dbReference>
<evidence type="ECO:0000256" key="6">
    <source>
        <dbReference type="ARBA" id="ARBA00023170"/>
    </source>
</evidence>
<evidence type="ECO:0000313" key="10">
    <source>
        <dbReference type="EMBL" id="KAK7067013.1"/>
    </source>
</evidence>
<evidence type="ECO:0000256" key="2">
    <source>
        <dbReference type="ARBA" id="ARBA00022692"/>
    </source>
</evidence>
<protein>
    <recommendedName>
        <fullName evidence="12">G-protein coupled receptors family 1 profile domain-containing protein</fullName>
    </recommendedName>
</protein>
<keyword evidence="2 9" id="KW-0812">Transmembrane</keyword>
<feature type="transmembrane region" description="Helical" evidence="9">
    <location>
        <begin position="150"/>
        <end position="178"/>
    </location>
</feature>
<organism evidence="10 11">
    <name type="scientific">Halocaridina rubra</name>
    <name type="common">Hawaiian red shrimp</name>
    <dbReference type="NCBI Taxonomy" id="373956"/>
    <lineage>
        <taxon>Eukaryota</taxon>
        <taxon>Metazoa</taxon>
        <taxon>Ecdysozoa</taxon>
        <taxon>Arthropoda</taxon>
        <taxon>Crustacea</taxon>
        <taxon>Multicrustacea</taxon>
        <taxon>Malacostraca</taxon>
        <taxon>Eumalacostraca</taxon>
        <taxon>Eucarida</taxon>
        <taxon>Decapoda</taxon>
        <taxon>Pleocyemata</taxon>
        <taxon>Caridea</taxon>
        <taxon>Atyoidea</taxon>
        <taxon>Atyidae</taxon>
        <taxon>Halocaridina</taxon>
    </lineage>
</organism>
<sequence length="351" mass="36839">MLLLVSTLAALGTLGNIFAIAAVMTEDHLKKKGNVLVVNMMLAGLVVSAGVLPTWVVALLAGWASPTPVCCASWLLTTLAAHCSLLTLPALAWENSARVAGRSMGVVLLAAMVGISWVSAGAITISQWVTGIGPKHCNHQPPAHPAVHTAFTSAVGVMLVAAPLVIALSVHAHTLLAGRGGPRRPLPATMKPPQALTRDLALTGTNLIVTAVVGGCWAAGVAADWWASVSFRYGVAWLPVAAATASGFLYAAHKPFREAYIQLFHYCCCKTSVSLSRRGRGGEAAAAAAAAVAAAARPASDVRVHIIPGYNMYTTASTREHRPPTHTHVKAPRSKDSRRPKHHHKKDVYEL</sequence>
<evidence type="ECO:0000256" key="1">
    <source>
        <dbReference type="ARBA" id="ARBA00004141"/>
    </source>
</evidence>
<evidence type="ECO:0008006" key="12">
    <source>
        <dbReference type="Google" id="ProtNLM"/>
    </source>
</evidence>
<evidence type="ECO:0000313" key="11">
    <source>
        <dbReference type="Proteomes" id="UP001381693"/>
    </source>
</evidence>
<feature type="transmembrane region" description="Helical" evidence="9">
    <location>
        <begin position="234"/>
        <end position="252"/>
    </location>
</feature>
<name>A0AAN8ZX51_HALRR</name>
<evidence type="ECO:0000256" key="7">
    <source>
        <dbReference type="ARBA" id="ARBA00023224"/>
    </source>
</evidence>
<reference evidence="10 11" key="1">
    <citation type="submission" date="2023-11" db="EMBL/GenBank/DDBJ databases">
        <title>Halocaridina rubra genome assembly.</title>
        <authorList>
            <person name="Smith C."/>
        </authorList>
    </citation>
    <scope>NUCLEOTIDE SEQUENCE [LARGE SCALE GENOMIC DNA]</scope>
    <source>
        <strain evidence="10">EP-1</strain>
        <tissue evidence="10">Whole</tissue>
    </source>
</reference>
<keyword evidence="5 9" id="KW-0472">Membrane</keyword>
<keyword evidence="3 9" id="KW-1133">Transmembrane helix</keyword>
<dbReference type="CDD" id="cd00637">
    <property type="entry name" value="7tm_classA_rhodopsin-like"/>
    <property type="match status" value="1"/>
</dbReference>
<dbReference type="GO" id="GO:0004930">
    <property type="term" value="F:G protein-coupled receptor activity"/>
    <property type="evidence" value="ECO:0007669"/>
    <property type="project" value="UniProtKB-KW"/>
</dbReference>
<dbReference type="EMBL" id="JAXCGZ010018955">
    <property type="protein sequence ID" value="KAK7067013.1"/>
    <property type="molecule type" value="Genomic_DNA"/>
</dbReference>
<feature type="region of interest" description="Disordered" evidence="8">
    <location>
        <begin position="316"/>
        <end position="351"/>
    </location>
</feature>
<keyword evidence="11" id="KW-1185">Reference proteome</keyword>
<evidence type="ECO:0000256" key="8">
    <source>
        <dbReference type="SAM" id="MobiDB-lite"/>
    </source>
</evidence>
<evidence type="ECO:0000256" key="9">
    <source>
        <dbReference type="SAM" id="Phobius"/>
    </source>
</evidence>
<feature type="transmembrane region" description="Helical" evidence="9">
    <location>
        <begin position="6"/>
        <end position="24"/>
    </location>
</feature>
<feature type="transmembrane region" description="Helical" evidence="9">
    <location>
        <begin position="199"/>
        <end position="222"/>
    </location>
</feature>
<evidence type="ECO:0000256" key="4">
    <source>
        <dbReference type="ARBA" id="ARBA00023040"/>
    </source>
</evidence>
<feature type="transmembrane region" description="Helical" evidence="9">
    <location>
        <begin position="105"/>
        <end position="130"/>
    </location>
</feature>